<dbReference type="PANTHER" id="PTHR30537">
    <property type="entry name" value="HTH-TYPE TRANSCRIPTIONAL REGULATOR"/>
    <property type="match status" value="1"/>
</dbReference>
<name>A0ABR7R321_9PROT</name>
<evidence type="ECO:0000256" key="4">
    <source>
        <dbReference type="ARBA" id="ARBA00023163"/>
    </source>
</evidence>
<dbReference type="Gene3D" id="1.10.10.10">
    <property type="entry name" value="Winged helix-like DNA-binding domain superfamily/Winged helix DNA-binding domain"/>
    <property type="match status" value="1"/>
</dbReference>
<dbReference type="Proteomes" id="UP000603940">
    <property type="component" value="Unassembled WGS sequence"/>
</dbReference>
<dbReference type="InterPro" id="IPR036390">
    <property type="entry name" value="WH_DNA-bd_sf"/>
</dbReference>
<evidence type="ECO:0000256" key="1">
    <source>
        <dbReference type="ARBA" id="ARBA00009437"/>
    </source>
</evidence>
<keyword evidence="3" id="KW-0238">DNA-binding</keyword>
<dbReference type="PANTHER" id="PTHR30537:SF5">
    <property type="entry name" value="HTH-TYPE TRANSCRIPTIONAL ACTIVATOR TTDR-RELATED"/>
    <property type="match status" value="1"/>
</dbReference>
<evidence type="ECO:0000259" key="5">
    <source>
        <dbReference type="PROSITE" id="PS50931"/>
    </source>
</evidence>
<dbReference type="PRINTS" id="PR00039">
    <property type="entry name" value="HTHLYSR"/>
</dbReference>
<dbReference type="SUPFAM" id="SSF53850">
    <property type="entry name" value="Periplasmic binding protein-like II"/>
    <property type="match status" value="1"/>
</dbReference>
<evidence type="ECO:0000256" key="3">
    <source>
        <dbReference type="ARBA" id="ARBA00023125"/>
    </source>
</evidence>
<dbReference type="SUPFAM" id="SSF46785">
    <property type="entry name" value="Winged helix' DNA-binding domain"/>
    <property type="match status" value="1"/>
</dbReference>
<dbReference type="InterPro" id="IPR000847">
    <property type="entry name" value="LysR_HTH_N"/>
</dbReference>
<dbReference type="InterPro" id="IPR058163">
    <property type="entry name" value="LysR-type_TF_proteobact-type"/>
</dbReference>
<comment type="caution">
    <text evidence="6">The sequence shown here is derived from an EMBL/GenBank/DDBJ whole genome shotgun (WGS) entry which is preliminary data.</text>
</comment>
<keyword evidence="7" id="KW-1185">Reference proteome</keyword>
<evidence type="ECO:0000256" key="2">
    <source>
        <dbReference type="ARBA" id="ARBA00023015"/>
    </source>
</evidence>
<sequence length="297" mass="32551">MDRLGEMLVFVRAVEDGGFSAAGRSLSLSPSAVSKLIARLENRLGVVLFNRSLRSLALTPEGEAFYPAARRAISAVEDAEAMAVTGVAAHEVLRIRSVPTFAVHKLAPLVPRFRRQHPMLRLEFLLSNEPGNLLEGGVDVAISIGHLPDSSLVARPVMDMCWVICAAPAYLEEHGMPASPAELANRECLNFNKQMPWSTWTLQDGGRSPQRIRARGSVTANQGQMLMALALSGAGIARLADFQIASHLAAGRLVRLFPDHDALMKDTIYAVYQSKRHLSQRVRVFLDFLEASFSRQP</sequence>
<reference evidence="6 7" key="1">
    <citation type="journal article" date="2009" name="Int. J. Syst. Evol. Microbiol.">
        <title>Transfer of Teichococcus ludipueritiae and Muricoccus roseus to the genus Roseomonas, as Roseomonas ludipueritiae comb. nov. and Roseomonas rosea comb. nov., respectively, and emended description of the genus Roseomonas.</title>
        <authorList>
            <person name="Sanchez-Porro C."/>
            <person name="Gallego V."/>
            <person name="Busse H.J."/>
            <person name="Kampfer P."/>
            <person name="Ventosa A."/>
        </authorList>
    </citation>
    <scope>NUCLEOTIDE SEQUENCE [LARGE SCALE GENOMIC DNA]</scope>
    <source>
        <strain evidence="6 7">DSM 14915</strain>
    </source>
</reference>
<organism evidence="6 7">
    <name type="scientific">Pseudoroseomonas ludipueritiae</name>
    <dbReference type="NCBI Taxonomy" id="198093"/>
    <lineage>
        <taxon>Bacteria</taxon>
        <taxon>Pseudomonadati</taxon>
        <taxon>Pseudomonadota</taxon>
        <taxon>Alphaproteobacteria</taxon>
        <taxon>Acetobacterales</taxon>
        <taxon>Acetobacteraceae</taxon>
        <taxon>Pseudoroseomonas</taxon>
    </lineage>
</organism>
<proteinExistence type="inferred from homology"/>
<accession>A0ABR7R321</accession>
<keyword evidence="4" id="KW-0804">Transcription</keyword>
<dbReference type="Pfam" id="PF00126">
    <property type="entry name" value="HTH_1"/>
    <property type="match status" value="1"/>
</dbReference>
<dbReference type="RefSeq" id="WP_187777242.1">
    <property type="nucleotide sequence ID" value="NZ_JACTUZ010000007.1"/>
</dbReference>
<comment type="similarity">
    <text evidence="1">Belongs to the LysR transcriptional regulatory family.</text>
</comment>
<dbReference type="Gene3D" id="3.40.190.290">
    <property type="match status" value="1"/>
</dbReference>
<gene>
    <name evidence="6" type="ORF">IBL25_03865</name>
</gene>
<dbReference type="InterPro" id="IPR036388">
    <property type="entry name" value="WH-like_DNA-bd_sf"/>
</dbReference>
<dbReference type="Pfam" id="PF03466">
    <property type="entry name" value="LysR_substrate"/>
    <property type="match status" value="1"/>
</dbReference>
<dbReference type="CDD" id="cd08422">
    <property type="entry name" value="PBP2_CrgA_like"/>
    <property type="match status" value="1"/>
</dbReference>
<keyword evidence="2" id="KW-0805">Transcription regulation</keyword>
<feature type="domain" description="HTH lysR-type" evidence="5">
    <location>
        <begin position="1"/>
        <end position="59"/>
    </location>
</feature>
<dbReference type="PROSITE" id="PS50931">
    <property type="entry name" value="HTH_LYSR"/>
    <property type="match status" value="1"/>
</dbReference>
<dbReference type="EMBL" id="JACTUZ010000007">
    <property type="protein sequence ID" value="MBC9176082.1"/>
    <property type="molecule type" value="Genomic_DNA"/>
</dbReference>
<dbReference type="InterPro" id="IPR005119">
    <property type="entry name" value="LysR_subst-bd"/>
</dbReference>
<protein>
    <submittedName>
        <fullName evidence="6">LysR family transcriptional regulator</fullName>
    </submittedName>
</protein>
<evidence type="ECO:0000313" key="6">
    <source>
        <dbReference type="EMBL" id="MBC9176082.1"/>
    </source>
</evidence>
<evidence type="ECO:0000313" key="7">
    <source>
        <dbReference type="Proteomes" id="UP000603940"/>
    </source>
</evidence>